<dbReference type="RefSeq" id="WP_077850149.1">
    <property type="nucleotide sequence ID" value="NZ_LZZM01000243.1"/>
</dbReference>
<evidence type="ECO:0000256" key="5">
    <source>
        <dbReference type="ARBA" id="ARBA00023295"/>
    </source>
</evidence>
<dbReference type="AlphaFoldDB" id="A0A1S8SXK2"/>
<dbReference type="InterPro" id="IPR052176">
    <property type="entry name" value="Glycosyl_Hydrlase_43_Enz"/>
</dbReference>
<dbReference type="STRING" id="29367.CLPUN_52710"/>
<evidence type="ECO:0000256" key="7">
    <source>
        <dbReference type="RuleBase" id="RU361187"/>
    </source>
</evidence>
<gene>
    <name evidence="8" type="primary">xylA_1</name>
    <name evidence="8" type="ORF">CLPUN_52710</name>
</gene>
<proteinExistence type="inferred from homology"/>
<keyword evidence="3 7" id="KW-0378">Hydrolase</keyword>
<evidence type="ECO:0000256" key="2">
    <source>
        <dbReference type="ARBA" id="ARBA00022651"/>
    </source>
</evidence>
<reference evidence="8 9" key="1">
    <citation type="submission" date="2016-05" db="EMBL/GenBank/DDBJ databases">
        <title>Microbial solvent formation.</title>
        <authorList>
            <person name="Poehlein A."/>
            <person name="Montoya Solano J.D."/>
            <person name="Flitsch S."/>
            <person name="Krabben P."/>
            <person name="Duerre P."/>
            <person name="Daniel R."/>
        </authorList>
    </citation>
    <scope>NUCLEOTIDE SEQUENCE [LARGE SCALE GENOMIC DNA]</scope>
    <source>
        <strain evidence="8 9">DSM 2619</strain>
    </source>
</reference>
<dbReference type="Proteomes" id="UP000190890">
    <property type="component" value="Unassembled WGS sequence"/>
</dbReference>
<keyword evidence="5 7" id="KW-0326">Glycosidase</keyword>
<keyword evidence="2" id="KW-0858">Xylan degradation</keyword>
<dbReference type="CDD" id="cd18620">
    <property type="entry name" value="GH43_XylA-like"/>
    <property type="match status" value="1"/>
</dbReference>
<dbReference type="Gene3D" id="2.115.10.20">
    <property type="entry name" value="Glycosyl hydrolase domain, family 43"/>
    <property type="match status" value="1"/>
</dbReference>
<dbReference type="EMBL" id="LZZM01000243">
    <property type="protein sequence ID" value="OOM70186.1"/>
    <property type="molecule type" value="Genomic_DNA"/>
</dbReference>
<dbReference type="Gene3D" id="2.60.120.260">
    <property type="entry name" value="Galactose-binding domain-like"/>
    <property type="match status" value="1"/>
</dbReference>
<evidence type="ECO:0000256" key="4">
    <source>
        <dbReference type="ARBA" id="ARBA00023277"/>
    </source>
</evidence>
<evidence type="ECO:0000256" key="3">
    <source>
        <dbReference type="ARBA" id="ARBA00022801"/>
    </source>
</evidence>
<keyword evidence="9" id="KW-1185">Reference proteome</keyword>
<evidence type="ECO:0000313" key="9">
    <source>
        <dbReference type="Proteomes" id="UP000190890"/>
    </source>
</evidence>
<keyword evidence="2" id="KW-0624">Polysaccharide degradation</keyword>
<dbReference type="PANTHER" id="PTHR43772:SF2">
    <property type="entry name" value="PUTATIVE (AFU_ORTHOLOGUE AFUA_2G04480)-RELATED"/>
    <property type="match status" value="1"/>
</dbReference>
<dbReference type="GO" id="GO:0004553">
    <property type="term" value="F:hydrolase activity, hydrolyzing O-glycosyl compounds"/>
    <property type="evidence" value="ECO:0007669"/>
    <property type="project" value="InterPro"/>
</dbReference>
<organism evidence="8 9">
    <name type="scientific">Clostridium puniceum</name>
    <dbReference type="NCBI Taxonomy" id="29367"/>
    <lineage>
        <taxon>Bacteria</taxon>
        <taxon>Bacillati</taxon>
        <taxon>Bacillota</taxon>
        <taxon>Clostridia</taxon>
        <taxon>Eubacteriales</taxon>
        <taxon>Clostridiaceae</taxon>
        <taxon>Clostridium</taxon>
    </lineage>
</organism>
<comment type="similarity">
    <text evidence="1 7">Belongs to the glycosyl hydrolase 43 family.</text>
</comment>
<evidence type="ECO:0000256" key="1">
    <source>
        <dbReference type="ARBA" id="ARBA00009865"/>
    </source>
</evidence>
<name>A0A1S8SXK2_9CLOT</name>
<evidence type="ECO:0000313" key="8">
    <source>
        <dbReference type="EMBL" id="OOM70186.1"/>
    </source>
</evidence>
<keyword evidence="4" id="KW-0119">Carbohydrate metabolism</keyword>
<dbReference type="InterPro" id="IPR023296">
    <property type="entry name" value="Glyco_hydro_beta-prop_sf"/>
</dbReference>
<dbReference type="SUPFAM" id="SSF75005">
    <property type="entry name" value="Arabinanase/levansucrase/invertase"/>
    <property type="match status" value="1"/>
</dbReference>
<dbReference type="Pfam" id="PF04616">
    <property type="entry name" value="Glyco_hydro_43"/>
    <property type="match status" value="1"/>
</dbReference>
<feature type="site" description="Important for catalytic activity, responsible for pKa modulation of the active site Glu and correct orientation of both the proton donor and substrate" evidence="6">
    <location>
        <position position="152"/>
    </location>
</feature>
<dbReference type="GO" id="GO:0045493">
    <property type="term" value="P:xylan catabolic process"/>
    <property type="evidence" value="ECO:0007669"/>
    <property type="project" value="UniProtKB-KW"/>
</dbReference>
<protein>
    <submittedName>
        <fullName evidence="8">Xylosidase/arabinosidase</fullName>
    </submittedName>
</protein>
<comment type="caution">
    <text evidence="8">The sequence shown here is derived from an EMBL/GenBank/DDBJ whole genome shotgun (WGS) entry which is preliminary data.</text>
</comment>
<sequence>MKKQAFNPYLPSYEYIPDGEPYVFGDRVYIYGSHDKFNGAAYCENNYVCWSADINDLGNWKYEGVIYKKTQDPMCGDNKKLSSIVPERLLFAPDVQKGADGRYYLYYAFDFIGIMAVAVCDTPAGKYEFYGHIHYGDGTLLGEKEGDPFQFDPGVLVDDDGRVYLYSGFCPVNFPWAQLGSEEKLIKGGMVIELEQDMVTVKEGPKVIFPDKAHGKGTDFEGHEFFEAPSMRKIDDTYYFVYSSFYGHELCYATSKSPVDGFKYGGTIVSNADIYLNGRTDKEALNYSGNNHGSIVEINGQWYVFYHRQTNRHQYSRQSCAESITIEQDGSIKQVELTSCGLNNGPLIGIGEYEARIACNLMSREGAKRYEFGDVIEEYHPYFTQDGKDREDNPNQYIANMNEGSIAGFKYFIFDKTEKISVKVRGNGKGIFFVSTELEGKQIAEIPVTAQNDWSIFTAPMKVEEGVKALYFTYKGEGSVDFISFMIN</sequence>
<accession>A0A1S8SXK2</accession>
<dbReference type="OrthoDB" id="9801455at2"/>
<dbReference type="InterPro" id="IPR006710">
    <property type="entry name" value="Glyco_hydro_43"/>
</dbReference>
<dbReference type="PANTHER" id="PTHR43772">
    <property type="entry name" value="ENDO-1,4-BETA-XYLANASE"/>
    <property type="match status" value="1"/>
</dbReference>
<evidence type="ECO:0000256" key="6">
    <source>
        <dbReference type="PIRSR" id="PIRSR606710-2"/>
    </source>
</evidence>